<dbReference type="Proteomes" id="UP000758652">
    <property type="component" value="Unassembled WGS sequence"/>
</dbReference>
<evidence type="ECO:0000313" key="3">
    <source>
        <dbReference type="Proteomes" id="UP000758652"/>
    </source>
</evidence>
<evidence type="ECO:0000313" key="2">
    <source>
        <dbReference type="EMBL" id="MBE5064377.1"/>
    </source>
</evidence>
<feature type="transmembrane region" description="Helical" evidence="1">
    <location>
        <begin position="66"/>
        <end position="89"/>
    </location>
</feature>
<reference evidence="2 3" key="1">
    <citation type="submission" date="2020-10" db="EMBL/GenBank/DDBJ databases">
        <title>ChiBAC.</title>
        <authorList>
            <person name="Zenner C."/>
            <person name="Hitch T.C.A."/>
            <person name="Clavel T."/>
        </authorList>
    </citation>
    <scope>NUCLEOTIDE SEQUENCE [LARGE SCALE GENOMIC DNA]</scope>
    <source>
        <strain evidence="2 3">DSM 108991</strain>
    </source>
</reference>
<sequence length="180" mass="21251">METKKELCYELSGYLMSISENPKVERHIAKYLKYYVLGVLAFIYIMLIIAYNVIKSLDSPAIELSRWYYIFSDVVLNLFLVGFCLYFFIAHGYPVNKEACEKEIIKRVQPRIQWDEPCVILFDNDFFTVVSEEYGREGERIAYKDSEWIKAQDYIICISHNVIIDHVSEEAVNILRSRIF</sequence>
<protein>
    <submittedName>
        <fullName evidence="2">Uncharacterized protein</fullName>
    </submittedName>
</protein>
<comment type="caution">
    <text evidence="2">The sequence shown here is derived from an EMBL/GenBank/DDBJ whole genome shotgun (WGS) entry which is preliminary data.</text>
</comment>
<dbReference type="RefSeq" id="WP_226395670.1">
    <property type="nucleotide sequence ID" value="NZ_JADCKL010000020.1"/>
</dbReference>
<evidence type="ECO:0000256" key="1">
    <source>
        <dbReference type="SAM" id="Phobius"/>
    </source>
</evidence>
<keyword evidence="1" id="KW-0812">Transmembrane</keyword>
<gene>
    <name evidence="2" type="ORF">INF30_14070</name>
</gene>
<accession>A0ABR9RN16</accession>
<feature type="transmembrane region" description="Helical" evidence="1">
    <location>
        <begin position="34"/>
        <end position="54"/>
    </location>
</feature>
<dbReference type="EMBL" id="JADCKL010000020">
    <property type="protein sequence ID" value="MBE5064377.1"/>
    <property type="molecule type" value="Genomic_DNA"/>
</dbReference>
<organism evidence="2 3">
    <name type="scientific">Claveliimonas monacensis</name>
    <dbReference type="NCBI Taxonomy" id="2779351"/>
    <lineage>
        <taxon>Bacteria</taxon>
        <taxon>Bacillati</taxon>
        <taxon>Bacillota</taxon>
        <taxon>Clostridia</taxon>
        <taxon>Lachnospirales</taxon>
        <taxon>Lachnospiraceae</taxon>
        <taxon>Claveliimonas</taxon>
    </lineage>
</organism>
<keyword evidence="3" id="KW-1185">Reference proteome</keyword>
<keyword evidence="1" id="KW-0472">Membrane</keyword>
<name>A0ABR9RN16_9FIRM</name>
<keyword evidence="1" id="KW-1133">Transmembrane helix</keyword>
<proteinExistence type="predicted"/>